<gene>
    <name evidence="2" type="ORF">TELCIR_20997</name>
</gene>
<dbReference type="OrthoDB" id="5600252at2759"/>
<feature type="region of interest" description="Disordered" evidence="1">
    <location>
        <begin position="1"/>
        <end position="20"/>
    </location>
</feature>
<evidence type="ECO:0000313" key="3">
    <source>
        <dbReference type="Proteomes" id="UP000230423"/>
    </source>
</evidence>
<dbReference type="Proteomes" id="UP000230423">
    <property type="component" value="Unassembled WGS sequence"/>
</dbReference>
<dbReference type="SUPFAM" id="SSF52540">
    <property type="entry name" value="P-loop containing nucleoside triphosphate hydrolases"/>
    <property type="match status" value="1"/>
</dbReference>
<evidence type="ECO:0008006" key="4">
    <source>
        <dbReference type="Google" id="ProtNLM"/>
    </source>
</evidence>
<evidence type="ECO:0000256" key="1">
    <source>
        <dbReference type="SAM" id="MobiDB-lite"/>
    </source>
</evidence>
<dbReference type="EMBL" id="KZ364701">
    <property type="protein sequence ID" value="PIO57585.1"/>
    <property type="molecule type" value="Genomic_DNA"/>
</dbReference>
<dbReference type="InterPro" id="IPR027417">
    <property type="entry name" value="P-loop_NTPase"/>
</dbReference>
<name>A0A2G9TI17_TELCI</name>
<dbReference type="AlphaFoldDB" id="A0A2G9TI17"/>
<reference evidence="2 3" key="1">
    <citation type="submission" date="2015-09" db="EMBL/GenBank/DDBJ databases">
        <title>Draft genome of the parasitic nematode Teladorsagia circumcincta isolate WARC Sus (inbred).</title>
        <authorList>
            <person name="Mitreva M."/>
        </authorList>
    </citation>
    <scope>NUCLEOTIDE SEQUENCE [LARGE SCALE GENOMIC DNA]</scope>
    <source>
        <strain evidence="2 3">S</strain>
    </source>
</reference>
<proteinExistence type="predicted"/>
<protein>
    <recommendedName>
        <fullName evidence="4">Helicase C-terminal domain-containing protein</fullName>
    </recommendedName>
</protein>
<keyword evidence="3" id="KW-1185">Reference proteome</keyword>
<evidence type="ECO:0000313" key="2">
    <source>
        <dbReference type="EMBL" id="PIO57585.1"/>
    </source>
</evidence>
<dbReference type="Gene3D" id="3.40.50.300">
    <property type="entry name" value="P-loop containing nucleotide triphosphate hydrolases"/>
    <property type="match status" value="1"/>
</dbReference>
<organism evidence="2 3">
    <name type="scientific">Teladorsagia circumcincta</name>
    <name type="common">Brown stomach worm</name>
    <name type="synonym">Ostertagia circumcincta</name>
    <dbReference type="NCBI Taxonomy" id="45464"/>
    <lineage>
        <taxon>Eukaryota</taxon>
        <taxon>Metazoa</taxon>
        <taxon>Ecdysozoa</taxon>
        <taxon>Nematoda</taxon>
        <taxon>Chromadorea</taxon>
        <taxon>Rhabditida</taxon>
        <taxon>Rhabditina</taxon>
        <taxon>Rhabditomorpha</taxon>
        <taxon>Strongyloidea</taxon>
        <taxon>Trichostrongylidae</taxon>
        <taxon>Teladorsagia</taxon>
    </lineage>
</organism>
<sequence>MLKYMPPPPEKKRKEDADVEVEEKDRNLNILTGDVSPDLKRAMANINEKEIPLGVIEIILATNIAETSITIDDVVFVIDSCKYVCFGIFWIPLSASELVEK</sequence>
<accession>A0A2G9TI17</accession>